<evidence type="ECO:0000313" key="11">
    <source>
        <dbReference type="EMBL" id="KIV97296.1"/>
    </source>
</evidence>
<feature type="transmembrane region" description="Helical" evidence="9">
    <location>
        <begin position="156"/>
        <end position="181"/>
    </location>
</feature>
<dbReference type="InterPro" id="IPR036259">
    <property type="entry name" value="MFS_trans_sf"/>
</dbReference>
<dbReference type="GO" id="GO:0005886">
    <property type="term" value="C:plasma membrane"/>
    <property type="evidence" value="ECO:0007669"/>
    <property type="project" value="TreeGrafter"/>
</dbReference>
<dbReference type="PANTHER" id="PTHR23501:SF92">
    <property type="entry name" value="GLUTATHIONE EXCHANGER 1-RELATED"/>
    <property type="match status" value="1"/>
</dbReference>
<evidence type="ECO:0000256" key="7">
    <source>
        <dbReference type="ARBA" id="ARBA00023136"/>
    </source>
</evidence>
<dbReference type="InterPro" id="IPR020846">
    <property type="entry name" value="MFS_dom"/>
</dbReference>
<evidence type="ECO:0000256" key="3">
    <source>
        <dbReference type="ARBA" id="ARBA00022448"/>
    </source>
</evidence>
<feature type="transmembrane region" description="Helical" evidence="9">
    <location>
        <begin position="55"/>
        <end position="79"/>
    </location>
</feature>
<feature type="transmembrane region" description="Helical" evidence="9">
    <location>
        <begin position="436"/>
        <end position="455"/>
    </location>
</feature>
<feature type="transmembrane region" description="Helical" evidence="9">
    <location>
        <begin position="545"/>
        <end position="567"/>
    </location>
</feature>
<feature type="region of interest" description="Disordered" evidence="8">
    <location>
        <begin position="1"/>
        <end position="37"/>
    </location>
</feature>
<evidence type="ECO:0000259" key="10">
    <source>
        <dbReference type="PROSITE" id="PS50850"/>
    </source>
</evidence>
<feature type="transmembrane region" description="Helical" evidence="9">
    <location>
        <begin position="340"/>
        <end position="361"/>
    </location>
</feature>
<dbReference type="OMA" id="LNFAWYV"/>
<evidence type="ECO:0000256" key="5">
    <source>
        <dbReference type="ARBA" id="ARBA00022989"/>
    </source>
</evidence>
<feature type="transmembrane region" description="Helical" evidence="9">
    <location>
        <begin position="188"/>
        <end position="206"/>
    </location>
</feature>
<feature type="compositionally biased region" description="Basic and acidic residues" evidence="8">
    <location>
        <begin position="588"/>
        <end position="599"/>
    </location>
</feature>
<evidence type="ECO:0000256" key="9">
    <source>
        <dbReference type="SAM" id="Phobius"/>
    </source>
</evidence>
<dbReference type="PROSITE" id="PS50850">
    <property type="entry name" value="MFS"/>
    <property type="match status" value="1"/>
</dbReference>
<evidence type="ECO:0000256" key="1">
    <source>
        <dbReference type="ARBA" id="ARBA00004127"/>
    </source>
</evidence>
<keyword evidence="5 9" id="KW-1133">Transmembrane helix</keyword>
<feature type="transmembrane region" description="Helical" evidence="9">
    <location>
        <begin position="405"/>
        <end position="424"/>
    </location>
</feature>
<feature type="transmembrane region" description="Helical" evidence="9">
    <location>
        <begin position="467"/>
        <end position="493"/>
    </location>
</feature>
<comment type="similarity">
    <text evidence="2">Belongs to the major facilitator superfamily.</text>
</comment>
<dbReference type="FunFam" id="1.20.1250.20:FF:000197">
    <property type="entry name" value="Siderophore iron transporter 1"/>
    <property type="match status" value="1"/>
</dbReference>
<accession>A0A0D1Y9C6</accession>
<keyword evidence="6" id="KW-0406">Ion transport</keyword>
<evidence type="ECO:0000256" key="4">
    <source>
        <dbReference type="ARBA" id="ARBA00022692"/>
    </source>
</evidence>
<keyword evidence="3" id="KW-0813">Transport</keyword>
<feature type="transmembrane region" description="Helical" evidence="9">
    <location>
        <begin position="265"/>
        <end position="288"/>
    </location>
</feature>
<name>A0A0D1Y9C6_EXOME</name>
<evidence type="ECO:0000313" key="12">
    <source>
        <dbReference type="Proteomes" id="UP000054302"/>
    </source>
</evidence>
<feature type="region of interest" description="Disordered" evidence="8">
    <location>
        <begin position="576"/>
        <end position="599"/>
    </location>
</feature>
<organism evidence="11 12">
    <name type="scientific">Exophiala mesophila</name>
    <name type="common">Black yeast-like fungus</name>
    <dbReference type="NCBI Taxonomy" id="212818"/>
    <lineage>
        <taxon>Eukaryota</taxon>
        <taxon>Fungi</taxon>
        <taxon>Dikarya</taxon>
        <taxon>Ascomycota</taxon>
        <taxon>Pezizomycotina</taxon>
        <taxon>Eurotiomycetes</taxon>
        <taxon>Chaetothyriomycetidae</taxon>
        <taxon>Chaetothyriales</taxon>
        <taxon>Herpotrichiellaceae</taxon>
        <taxon>Exophiala</taxon>
    </lineage>
</organism>
<dbReference type="PANTHER" id="PTHR23501">
    <property type="entry name" value="MAJOR FACILITATOR SUPERFAMILY"/>
    <property type="match status" value="1"/>
</dbReference>
<sequence length="599" mass="65244">MSRSLTEPGISLPKEAASTESPKENSMSDRAIPDAEKIHQPTGEKSIGVQRIEGIASILTTPTRIVLLVSIFFVGYAYGLDATLRNVYTAYATASYREHSLLSTVFVLRRVFAAAAQVTSARLADGFGRVEVIALAILFYEVGTIVSATATNVDAYAAGAVIWQVGMTTVQTLVAVVIADLTSARSRLLAIYVPNLHFAITTWVSGNITESVLRDTTWQWGIGMWGIIFLVCVTPLIATLLFLDRRARRSSPQRSSAKRLSLVQTFWHLDIIGLVLLIAILALILTPFTIAGGAQRTWKTAHVIAPLVIGFLCVPVFVFWQRKAPFPVFPFRYMKDRAVWSPLAVSILTNFAYAMQANYLYTLLIVAFDFSITAATRISTLYLFTSFITGPICGVLVYWIRHLKYLVVAGTVLFLVAFGLLIRYRGDTSTSSRSGIIGAEVLLGIAGGMFPYAALSSMQVSLKHEHMAVMTGIFLASHSVGSALGGSVSGAIWSQVLPSTLAENLSFQSNTTLPMMVYGNPFAMVAQYPVGTEIRAAIVNSYRHVQLLLCITGLCLCIPLIGLAFLFRNPKLTDKQTLAPEDDQPADVSRREGRADSSS</sequence>
<dbReference type="VEuPathDB" id="FungiDB:PV10_01063"/>
<dbReference type="SUPFAM" id="SSF103473">
    <property type="entry name" value="MFS general substrate transporter"/>
    <property type="match status" value="1"/>
</dbReference>
<dbReference type="Proteomes" id="UP000054302">
    <property type="component" value="Unassembled WGS sequence"/>
</dbReference>
<dbReference type="RefSeq" id="XP_016228870.1">
    <property type="nucleotide sequence ID" value="XM_016365221.1"/>
</dbReference>
<dbReference type="HOGENOM" id="CLU_012970_2_1_1"/>
<feature type="transmembrane region" description="Helical" evidence="9">
    <location>
        <begin position="130"/>
        <end position="150"/>
    </location>
</feature>
<dbReference type="GO" id="GO:0005774">
    <property type="term" value="C:vacuolar membrane"/>
    <property type="evidence" value="ECO:0007669"/>
    <property type="project" value="TreeGrafter"/>
</dbReference>
<feature type="compositionally biased region" description="Basic and acidic residues" evidence="8">
    <location>
        <begin position="21"/>
        <end position="37"/>
    </location>
</feature>
<dbReference type="GO" id="GO:0015343">
    <property type="term" value="F:siderophore-iron transmembrane transporter activity"/>
    <property type="evidence" value="ECO:0007669"/>
    <property type="project" value="TreeGrafter"/>
</dbReference>
<keyword evidence="7 9" id="KW-0472">Membrane</keyword>
<keyword evidence="12" id="KW-1185">Reference proteome</keyword>
<dbReference type="OrthoDB" id="4116485at2759"/>
<reference evidence="11 12" key="1">
    <citation type="submission" date="2015-01" db="EMBL/GenBank/DDBJ databases">
        <title>The Genome Sequence of Exophiala mesophila CBS40295.</title>
        <authorList>
            <consortium name="The Broad Institute Genomics Platform"/>
            <person name="Cuomo C."/>
            <person name="de Hoog S."/>
            <person name="Gorbushina A."/>
            <person name="Stielow B."/>
            <person name="Teixiera M."/>
            <person name="Abouelleil A."/>
            <person name="Chapman S.B."/>
            <person name="Priest M."/>
            <person name="Young S.K."/>
            <person name="Wortman J."/>
            <person name="Nusbaum C."/>
            <person name="Birren B."/>
        </authorList>
    </citation>
    <scope>NUCLEOTIDE SEQUENCE [LARGE SCALE GENOMIC DNA]</scope>
    <source>
        <strain evidence="11 12">CBS 40295</strain>
    </source>
</reference>
<dbReference type="GeneID" id="27318908"/>
<evidence type="ECO:0000256" key="6">
    <source>
        <dbReference type="ARBA" id="ARBA00023065"/>
    </source>
</evidence>
<comment type="subcellular location">
    <subcellularLocation>
        <location evidence="1">Endomembrane system</location>
        <topology evidence="1">Multi-pass membrane protein</topology>
    </subcellularLocation>
</comment>
<evidence type="ECO:0000256" key="2">
    <source>
        <dbReference type="ARBA" id="ARBA00008335"/>
    </source>
</evidence>
<dbReference type="Pfam" id="PF07690">
    <property type="entry name" value="MFS_1"/>
    <property type="match status" value="1"/>
</dbReference>
<proteinExistence type="inferred from homology"/>
<dbReference type="EMBL" id="KN847520">
    <property type="protein sequence ID" value="KIV97296.1"/>
    <property type="molecule type" value="Genomic_DNA"/>
</dbReference>
<feature type="transmembrane region" description="Helical" evidence="9">
    <location>
        <begin position="381"/>
        <end position="400"/>
    </location>
</feature>
<keyword evidence="4 9" id="KW-0812">Transmembrane</keyword>
<dbReference type="InterPro" id="IPR011701">
    <property type="entry name" value="MFS"/>
</dbReference>
<feature type="transmembrane region" description="Helical" evidence="9">
    <location>
        <begin position="300"/>
        <end position="320"/>
    </location>
</feature>
<feature type="domain" description="Major facilitator superfamily (MFS) profile" evidence="10">
    <location>
        <begin position="67"/>
        <end position="535"/>
    </location>
</feature>
<protein>
    <recommendedName>
        <fullName evidence="10">Major facilitator superfamily (MFS) profile domain-containing protein</fullName>
    </recommendedName>
</protein>
<dbReference type="Gene3D" id="1.20.1250.20">
    <property type="entry name" value="MFS general substrate transporter like domains"/>
    <property type="match status" value="2"/>
</dbReference>
<dbReference type="GO" id="GO:0005768">
    <property type="term" value="C:endosome"/>
    <property type="evidence" value="ECO:0007669"/>
    <property type="project" value="TreeGrafter"/>
</dbReference>
<evidence type="ECO:0000256" key="8">
    <source>
        <dbReference type="SAM" id="MobiDB-lite"/>
    </source>
</evidence>
<dbReference type="AlphaFoldDB" id="A0A0D1Y9C6"/>
<gene>
    <name evidence="11" type="ORF">PV10_01063</name>
</gene>
<feature type="transmembrane region" description="Helical" evidence="9">
    <location>
        <begin position="218"/>
        <end position="244"/>
    </location>
</feature>